<dbReference type="Proteomes" id="UP000246975">
    <property type="component" value="Segment"/>
</dbReference>
<name>A0A2U8UJ74_9CAUD</name>
<keyword evidence="2" id="KW-1185">Reference proteome</keyword>
<protein>
    <submittedName>
        <fullName evidence="1">Terminase small subunit</fullName>
    </submittedName>
</protein>
<gene>
    <name evidence="1" type="primary">92</name>
    <name evidence="1" type="ORF">PBI_JACE_92</name>
</gene>
<sequence length="263" mass="29222">MISPPRCVFCFKWNNGAPVCSECRDVVARELVDVAELFDDLDTTITRTDKMGGVQLGVTVSSKEVPLPFNLRASNARSNLLRVLSEHNLAALARLRGNNATAFVDARVRKLCSDNPHKLVEIRAALDKATARARRAIDRPAQREWIGPCDCSTDLYAAPGETAVECLQCERVHNVDVYRRRLLRAAGNHFEGTATELAAMMSRFGYKVAPGTITQWGVRGKITASGTRRGKPSYRLDHVIEMVRRSGQRDELEPYRALARALS</sequence>
<evidence type="ECO:0000313" key="1">
    <source>
        <dbReference type="EMBL" id="AWN03712.1"/>
    </source>
</evidence>
<accession>A0A2U8UJ74</accession>
<proteinExistence type="predicted"/>
<evidence type="ECO:0000313" key="2">
    <source>
        <dbReference type="Proteomes" id="UP000246975"/>
    </source>
</evidence>
<dbReference type="KEGG" id="vg:54992256"/>
<dbReference type="EMBL" id="MH153804">
    <property type="protein sequence ID" value="AWN03712.1"/>
    <property type="molecule type" value="Genomic_DNA"/>
</dbReference>
<dbReference type="RefSeq" id="YP_009801738.1">
    <property type="nucleotide sequence ID" value="NC_047974.1"/>
</dbReference>
<dbReference type="GeneID" id="54992256"/>
<reference evidence="1 2" key="1">
    <citation type="submission" date="2018-03" db="EMBL/GenBank/DDBJ databases">
        <authorList>
            <person name="Garlena R.A."/>
            <person name="Russell D.A."/>
            <person name="Pope W.H."/>
            <person name="Jacobs-Sera D."/>
            <person name="Hatfull G.F."/>
        </authorList>
    </citation>
    <scope>NUCLEOTIDE SEQUENCE [LARGE SCALE GENOMIC DNA]</scope>
</reference>
<organism evidence="1 2">
    <name type="scientific">Gordonia phage Jace</name>
    <dbReference type="NCBI Taxonomy" id="2182360"/>
    <lineage>
        <taxon>Viruses</taxon>
        <taxon>Duplodnaviria</taxon>
        <taxon>Heunggongvirae</taxon>
        <taxon>Uroviricota</taxon>
        <taxon>Caudoviricetes</taxon>
        <taxon>Jacevirus</taxon>
        <taxon>Jacevirus jace</taxon>
    </lineage>
</organism>